<evidence type="ECO:0000313" key="2">
    <source>
        <dbReference type="EMBL" id="VDK57991.1"/>
    </source>
</evidence>
<name>A0A3P6SWY8_CYLGO</name>
<reference evidence="2 3" key="1">
    <citation type="submission" date="2018-11" db="EMBL/GenBank/DDBJ databases">
        <authorList>
            <consortium name="Pathogen Informatics"/>
        </authorList>
    </citation>
    <scope>NUCLEOTIDE SEQUENCE [LARGE SCALE GENOMIC DNA]</scope>
</reference>
<organism evidence="2 3">
    <name type="scientific">Cylicostephanus goldi</name>
    <name type="common">Nematode worm</name>
    <dbReference type="NCBI Taxonomy" id="71465"/>
    <lineage>
        <taxon>Eukaryota</taxon>
        <taxon>Metazoa</taxon>
        <taxon>Ecdysozoa</taxon>
        <taxon>Nematoda</taxon>
        <taxon>Chromadorea</taxon>
        <taxon>Rhabditida</taxon>
        <taxon>Rhabditina</taxon>
        <taxon>Rhabditomorpha</taxon>
        <taxon>Strongyloidea</taxon>
        <taxon>Strongylidae</taxon>
        <taxon>Cylicostephanus</taxon>
    </lineage>
</organism>
<evidence type="ECO:0000313" key="3">
    <source>
        <dbReference type="Proteomes" id="UP000271889"/>
    </source>
</evidence>
<dbReference type="EMBL" id="UYRV01011267">
    <property type="protein sequence ID" value="VDK57991.1"/>
    <property type="molecule type" value="Genomic_DNA"/>
</dbReference>
<gene>
    <name evidence="2" type="ORF">CGOC_LOCUS4184</name>
</gene>
<evidence type="ECO:0000256" key="1">
    <source>
        <dbReference type="SAM" id="MobiDB-lite"/>
    </source>
</evidence>
<dbReference type="Proteomes" id="UP000271889">
    <property type="component" value="Unassembled WGS sequence"/>
</dbReference>
<protein>
    <submittedName>
        <fullName evidence="2">Uncharacterized protein</fullName>
    </submittedName>
</protein>
<dbReference type="AlphaFoldDB" id="A0A3P6SWY8"/>
<accession>A0A3P6SWY8</accession>
<dbReference type="OrthoDB" id="5873997at2759"/>
<keyword evidence="3" id="KW-1185">Reference proteome</keyword>
<feature type="compositionally biased region" description="Basic and acidic residues" evidence="1">
    <location>
        <begin position="61"/>
        <end position="74"/>
    </location>
</feature>
<proteinExistence type="predicted"/>
<sequence>MLKNSDVGALRELHKGIQSLIAAAPHHIRQPFVRRIAVQTSGPAPSPPRIQPFKTRNALNAEKRRNRSNESEAAEWAKRILKTERMQLLTCFICGKRDPEDEEENVYWMSCSNDMECKAWAHVKCSEVGELCSVCKKGHWRHEEV</sequence>
<feature type="region of interest" description="Disordered" evidence="1">
    <location>
        <begin position="39"/>
        <end position="74"/>
    </location>
</feature>